<evidence type="ECO:0000313" key="1">
    <source>
        <dbReference type="EnsemblMetazoa" id="AARA008442-PA"/>
    </source>
</evidence>
<proteinExistence type="predicted"/>
<protein>
    <submittedName>
        <fullName evidence="1">Uncharacterized protein</fullName>
    </submittedName>
</protein>
<keyword evidence="2" id="KW-1185">Reference proteome</keyword>
<name>A0A182I4E5_ANOAR</name>
<dbReference type="EMBL" id="APCN01002307">
    <property type="status" value="NOT_ANNOTATED_CDS"/>
    <property type="molecule type" value="Genomic_DNA"/>
</dbReference>
<evidence type="ECO:0000313" key="2">
    <source>
        <dbReference type="Proteomes" id="UP000075840"/>
    </source>
</evidence>
<dbReference type="EnsemblMetazoa" id="AARA008442-RA">
    <property type="protein sequence ID" value="AARA008442-PA"/>
    <property type="gene ID" value="AARA008442"/>
</dbReference>
<dbReference type="VEuPathDB" id="VectorBase:AARA008442"/>
<accession>A0A182I4E5</accession>
<dbReference type="AlphaFoldDB" id="A0A182I4E5"/>
<dbReference type="EMBL" id="APCN01002306">
    <property type="status" value="NOT_ANNOTATED_CDS"/>
    <property type="molecule type" value="Genomic_DNA"/>
</dbReference>
<organism evidence="1 2">
    <name type="scientific">Anopheles arabiensis</name>
    <name type="common">Mosquito</name>
    <dbReference type="NCBI Taxonomy" id="7173"/>
    <lineage>
        <taxon>Eukaryota</taxon>
        <taxon>Metazoa</taxon>
        <taxon>Ecdysozoa</taxon>
        <taxon>Arthropoda</taxon>
        <taxon>Hexapoda</taxon>
        <taxon>Insecta</taxon>
        <taxon>Pterygota</taxon>
        <taxon>Neoptera</taxon>
        <taxon>Endopterygota</taxon>
        <taxon>Diptera</taxon>
        <taxon>Nematocera</taxon>
        <taxon>Culicoidea</taxon>
        <taxon>Culicidae</taxon>
        <taxon>Anophelinae</taxon>
        <taxon>Anopheles</taxon>
    </lineage>
</organism>
<dbReference type="Proteomes" id="UP000075840">
    <property type="component" value="Unassembled WGS sequence"/>
</dbReference>
<sequence length="84" mass="9545">MKYTLAAFLLVVAVAQLAEVSYPSCGENVFYTEEHPAGYLEEVVYNYPYPYRCAGVNHGYGDCKCPRCSPRLFTQQHVPCNTYH</sequence>
<reference evidence="1" key="1">
    <citation type="submission" date="2022-08" db="UniProtKB">
        <authorList>
            <consortium name="EnsemblMetazoa"/>
        </authorList>
    </citation>
    <scope>IDENTIFICATION</scope>
    <source>
        <strain evidence="1">Dongola</strain>
    </source>
</reference>